<dbReference type="PROSITE" id="PS50850">
    <property type="entry name" value="MFS"/>
    <property type="match status" value="1"/>
</dbReference>
<sequence length="252" mass="27168">MAEYAPRDRRGYYASLPFVGIPGGLLLASGVYVWLGSLDQAVLLDGVWRVPFLFSGVLLLVALFVRYRLHESPAFEALKAEHGIVEKRNIREVMHSSGPNLLKGIVLRIAENGNSYIYYTLTLSYLTGVIGMSPSAGSLAVVIGCIIGIPAVPVFGALSDRVGRVIVYRYACFGMMLFAAPSWWLLSLGNPLISIIVVALGVGIGIYSMLGPQVSLLPELFGNRDRYLAVAICREFSAVIAGGFAPPSVHCC</sequence>
<feature type="transmembrane region" description="Helical" evidence="7">
    <location>
        <begin position="166"/>
        <end position="186"/>
    </location>
</feature>
<feature type="transmembrane region" description="Helical" evidence="7">
    <location>
        <begin position="12"/>
        <end position="35"/>
    </location>
</feature>
<feature type="transmembrane region" description="Helical" evidence="7">
    <location>
        <begin position="192"/>
        <end position="210"/>
    </location>
</feature>
<accession>A0AA37MJ18</accession>
<dbReference type="GO" id="GO:0022857">
    <property type="term" value="F:transmembrane transporter activity"/>
    <property type="evidence" value="ECO:0007669"/>
    <property type="project" value="InterPro"/>
</dbReference>
<evidence type="ECO:0000256" key="4">
    <source>
        <dbReference type="ARBA" id="ARBA00022692"/>
    </source>
</evidence>
<dbReference type="AlphaFoldDB" id="A0AA37MJ18"/>
<evidence type="ECO:0000256" key="6">
    <source>
        <dbReference type="ARBA" id="ARBA00023136"/>
    </source>
</evidence>
<keyword evidence="4 7" id="KW-0812">Transmembrane</keyword>
<organism evidence="9 10">
    <name type="scientific">Caballeronia novacaledonica</name>
    <dbReference type="NCBI Taxonomy" id="1544861"/>
    <lineage>
        <taxon>Bacteria</taxon>
        <taxon>Pseudomonadati</taxon>
        <taxon>Pseudomonadota</taxon>
        <taxon>Betaproteobacteria</taxon>
        <taxon>Burkholderiales</taxon>
        <taxon>Burkholderiaceae</taxon>
        <taxon>Caballeronia</taxon>
    </lineage>
</organism>
<keyword evidence="6 7" id="KW-0472">Membrane</keyword>
<feature type="transmembrane region" description="Helical" evidence="7">
    <location>
        <begin position="47"/>
        <end position="65"/>
    </location>
</feature>
<reference evidence="9" key="1">
    <citation type="submission" date="2022-09" db="EMBL/GenBank/DDBJ databases">
        <title>Isolation and characterization of 3-chlorobenzoate degrading bacteria from soils in Shizuoka.</title>
        <authorList>
            <person name="Ifat A."/>
            <person name="Ogawa N."/>
            <person name="Kimbara K."/>
            <person name="Moriuchi R."/>
            <person name="Dohra H."/>
            <person name="Shintani M."/>
        </authorList>
    </citation>
    <scope>NUCLEOTIDE SEQUENCE</scope>
    <source>
        <strain evidence="9">19CS4-2</strain>
    </source>
</reference>
<dbReference type="PANTHER" id="PTHR43045:SF1">
    <property type="entry name" value="SHIKIMATE TRANSPORTER"/>
    <property type="match status" value="1"/>
</dbReference>
<protein>
    <recommendedName>
        <fullName evidence="8">Major facilitator superfamily (MFS) profile domain-containing protein</fullName>
    </recommendedName>
</protein>
<name>A0AA37MJ18_9BURK</name>
<feature type="domain" description="Major facilitator superfamily (MFS) profile" evidence="8">
    <location>
        <begin position="1"/>
        <end position="252"/>
    </location>
</feature>
<keyword evidence="3" id="KW-1003">Cell membrane</keyword>
<evidence type="ECO:0000256" key="3">
    <source>
        <dbReference type="ARBA" id="ARBA00022475"/>
    </source>
</evidence>
<feature type="transmembrane region" description="Helical" evidence="7">
    <location>
        <begin position="139"/>
        <end position="159"/>
    </location>
</feature>
<proteinExistence type="predicted"/>
<dbReference type="Gene3D" id="1.20.1250.20">
    <property type="entry name" value="MFS general substrate transporter like domains"/>
    <property type="match status" value="2"/>
</dbReference>
<evidence type="ECO:0000259" key="8">
    <source>
        <dbReference type="PROSITE" id="PS50850"/>
    </source>
</evidence>
<evidence type="ECO:0000256" key="5">
    <source>
        <dbReference type="ARBA" id="ARBA00022989"/>
    </source>
</evidence>
<dbReference type="InterPro" id="IPR036259">
    <property type="entry name" value="MFS_trans_sf"/>
</dbReference>
<keyword evidence="5 7" id="KW-1133">Transmembrane helix</keyword>
<feature type="transmembrane region" description="Helical" evidence="7">
    <location>
        <begin position="116"/>
        <end position="133"/>
    </location>
</feature>
<evidence type="ECO:0000256" key="1">
    <source>
        <dbReference type="ARBA" id="ARBA00004651"/>
    </source>
</evidence>
<dbReference type="Proteomes" id="UP001055111">
    <property type="component" value="Unassembled WGS sequence"/>
</dbReference>
<evidence type="ECO:0000256" key="2">
    <source>
        <dbReference type="ARBA" id="ARBA00022448"/>
    </source>
</evidence>
<dbReference type="InterPro" id="IPR011701">
    <property type="entry name" value="MFS"/>
</dbReference>
<evidence type="ECO:0000313" key="10">
    <source>
        <dbReference type="Proteomes" id="UP001055111"/>
    </source>
</evidence>
<evidence type="ECO:0000313" key="9">
    <source>
        <dbReference type="EMBL" id="GJH29400.1"/>
    </source>
</evidence>
<keyword evidence="2" id="KW-0813">Transport</keyword>
<dbReference type="EMBL" id="BPUS01000022">
    <property type="protein sequence ID" value="GJH29400.1"/>
    <property type="molecule type" value="Genomic_DNA"/>
</dbReference>
<evidence type="ECO:0000256" key="7">
    <source>
        <dbReference type="SAM" id="Phobius"/>
    </source>
</evidence>
<dbReference type="GO" id="GO:0005886">
    <property type="term" value="C:plasma membrane"/>
    <property type="evidence" value="ECO:0007669"/>
    <property type="project" value="UniProtKB-SubCell"/>
</dbReference>
<dbReference type="InterPro" id="IPR020846">
    <property type="entry name" value="MFS_dom"/>
</dbReference>
<dbReference type="Pfam" id="PF07690">
    <property type="entry name" value="MFS_1"/>
    <property type="match status" value="1"/>
</dbReference>
<comment type="subcellular location">
    <subcellularLocation>
        <location evidence="1">Cell membrane</location>
        <topology evidence="1">Multi-pass membrane protein</topology>
    </subcellularLocation>
</comment>
<dbReference type="RefSeq" id="WP_273654973.1">
    <property type="nucleotide sequence ID" value="NZ_BPUS01000022.1"/>
</dbReference>
<gene>
    <name evidence="9" type="ORF">CBA19CS42_32810</name>
</gene>
<comment type="caution">
    <text evidence="9">The sequence shown here is derived from an EMBL/GenBank/DDBJ whole genome shotgun (WGS) entry which is preliminary data.</text>
</comment>
<dbReference type="PANTHER" id="PTHR43045">
    <property type="entry name" value="SHIKIMATE TRANSPORTER"/>
    <property type="match status" value="1"/>
</dbReference>
<dbReference type="SUPFAM" id="SSF103473">
    <property type="entry name" value="MFS general substrate transporter"/>
    <property type="match status" value="1"/>
</dbReference>